<dbReference type="InterPro" id="IPR046342">
    <property type="entry name" value="CBS_dom_sf"/>
</dbReference>
<dbReference type="GO" id="GO:0005524">
    <property type="term" value="F:ATP binding"/>
    <property type="evidence" value="ECO:0007669"/>
    <property type="project" value="UniProtKB-KW"/>
</dbReference>
<dbReference type="InterPro" id="IPR009057">
    <property type="entry name" value="Homeodomain-like_sf"/>
</dbReference>
<evidence type="ECO:0000259" key="9">
    <source>
        <dbReference type="PROSITE" id="PS50112"/>
    </source>
</evidence>
<dbReference type="PRINTS" id="PR01590">
    <property type="entry name" value="HTHFIS"/>
</dbReference>
<feature type="domain" description="Sigma-54 factor interaction" evidence="8">
    <location>
        <begin position="396"/>
        <end position="626"/>
    </location>
</feature>
<dbReference type="InterPro" id="IPR002078">
    <property type="entry name" value="Sigma_54_int"/>
</dbReference>
<evidence type="ECO:0000313" key="11">
    <source>
        <dbReference type="EMBL" id="ACN17588.1"/>
    </source>
</evidence>
<dbReference type="SUPFAM" id="SSF52540">
    <property type="entry name" value="P-loop containing nucleoside triphosphate hydrolases"/>
    <property type="match status" value="1"/>
</dbReference>
<dbReference type="GO" id="GO:0043565">
    <property type="term" value="F:sequence-specific DNA binding"/>
    <property type="evidence" value="ECO:0007669"/>
    <property type="project" value="InterPro"/>
</dbReference>
<keyword evidence="5" id="KW-0804">Transcription</keyword>
<dbReference type="Pfam" id="PF25601">
    <property type="entry name" value="AAA_lid_14"/>
    <property type="match status" value="1"/>
</dbReference>
<dbReference type="SUPFAM" id="SSF46689">
    <property type="entry name" value="Homeodomain-like"/>
    <property type="match status" value="1"/>
</dbReference>
<dbReference type="InterPro" id="IPR035965">
    <property type="entry name" value="PAS-like_dom_sf"/>
</dbReference>
<dbReference type="InterPro" id="IPR025944">
    <property type="entry name" value="Sigma_54_int_dom_CS"/>
</dbReference>
<dbReference type="PROSITE" id="PS51371">
    <property type="entry name" value="CBS"/>
    <property type="match status" value="2"/>
</dbReference>
<feature type="region of interest" description="Disordered" evidence="7">
    <location>
        <begin position="642"/>
        <end position="668"/>
    </location>
</feature>
<dbReference type="OrthoDB" id="9763792at2"/>
<keyword evidence="3" id="KW-0805">Transcription regulation</keyword>
<dbReference type="GO" id="GO:0006355">
    <property type="term" value="P:regulation of DNA-templated transcription"/>
    <property type="evidence" value="ECO:0007669"/>
    <property type="project" value="InterPro"/>
</dbReference>
<dbReference type="InterPro" id="IPR000644">
    <property type="entry name" value="CBS_dom"/>
</dbReference>
<sequence>MLNQKLSMHALTVSSIMTHTFETLNKGDTLQRAALLMRRSKLDVLPVIGAGGRLLGLMTKAHLYDAVAAGEAPDSPVKKFYIKKNVVTLHEDMPYGEVTEIVKNSKVGTAIVLNDKNEVKGIFTKASWIMAMFENETLLNHQMQIILNSMHNGVVAMDASGKISRINQAAERLFGITTFQAWGKPVSLFLKGLELDEVLLKGVVSIGIKSTYGEHTLLCNITPIMTMDNINGAIIIFQDLTDLECIASELESVTKLYNTLQSVMEIAYDGIIVIDKKGVITMANQSIADFLHKSRENMVGKPVEDIIENSRLRKVIKTGVAELHQLQFINGNPHVVSRMPIVRDGKALGAVGMILFSNFKDVRNLAQKFIRLDQKVAYYKNQIRNDMSNKITFDQIITSHEAFKKIKERAEIAAQSSSSILITGESGTGKELMAQSIHEAGVSRDKRLVKVNCAAIPADLLESEFFGYAPGAFTGAQKQGKLGKLALADGGTLFLDEIGDMSPNLQSKLLRVLQDKSFEPIGSNKTTHVSFRVIAATNQDLHQMVQEKRFRGDLYYRLNVIHFHIPPLRERPQDIILLVHFFIEKYNHILGSAIQDISDDAMTVLLEHTWPGNVRELENVVERVANFVKGNLVDIDDLPPNLKEKEKKSPSFMAGSPLSTKQRLHKSRDDHDKLAIQSALREADGNKAKAAKILGISRSWLYTKMARFDL</sequence>
<dbReference type="PROSITE" id="PS50045">
    <property type="entry name" value="SIGMA54_INTERACT_4"/>
    <property type="match status" value="1"/>
</dbReference>
<dbReference type="KEGG" id="dat:HRM2_45320"/>
<keyword evidence="4" id="KW-0238">DNA-binding</keyword>
<evidence type="ECO:0000256" key="2">
    <source>
        <dbReference type="ARBA" id="ARBA00022840"/>
    </source>
</evidence>
<feature type="domain" description="PAS" evidence="9">
    <location>
        <begin position="256"/>
        <end position="301"/>
    </location>
</feature>
<dbReference type="PROSITE" id="PS00688">
    <property type="entry name" value="SIGMA54_INTERACT_3"/>
    <property type="match status" value="1"/>
</dbReference>
<dbReference type="CDD" id="cd00130">
    <property type="entry name" value="PAS"/>
    <property type="match status" value="1"/>
</dbReference>
<dbReference type="InterPro" id="IPR027417">
    <property type="entry name" value="P-loop_NTPase"/>
</dbReference>
<dbReference type="eggNOG" id="COG2524">
    <property type="taxonomic scope" value="Bacteria"/>
</dbReference>
<feature type="domain" description="PAS" evidence="9">
    <location>
        <begin position="139"/>
        <end position="184"/>
    </location>
</feature>
<dbReference type="CDD" id="cd02205">
    <property type="entry name" value="CBS_pair_SF"/>
    <property type="match status" value="1"/>
</dbReference>
<feature type="domain" description="CBS" evidence="10">
    <location>
        <begin position="17"/>
        <end position="75"/>
    </location>
</feature>
<evidence type="ECO:0000256" key="3">
    <source>
        <dbReference type="ARBA" id="ARBA00023015"/>
    </source>
</evidence>
<dbReference type="Pfam" id="PF00571">
    <property type="entry name" value="CBS"/>
    <property type="match status" value="2"/>
</dbReference>
<keyword evidence="1" id="KW-0547">Nucleotide-binding</keyword>
<evidence type="ECO:0000259" key="10">
    <source>
        <dbReference type="PROSITE" id="PS51371"/>
    </source>
</evidence>
<dbReference type="Gene3D" id="3.10.580.10">
    <property type="entry name" value="CBS-domain"/>
    <property type="match status" value="2"/>
</dbReference>
<evidence type="ECO:0000313" key="12">
    <source>
        <dbReference type="Proteomes" id="UP000000442"/>
    </source>
</evidence>
<evidence type="ECO:0000256" key="5">
    <source>
        <dbReference type="ARBA" id="ARBA00023163"/>
    </source>
</evidence>
<dbReference type="InterPro" id="IPR003593">
    <property type="entry name" value="AAA+_ATPase"/>
</dbReference>
<dbReference type="Pfam" id="PF00989">
    <property type="entry name" value="PAS"/>
    <property type="match status" value="2"/>
</dbReference>
<dbReference type="Gene3D" id="3.40.50.300">
    <property type="entry name" value="P-loop containing nucleotide triphosphate hydrolases"/>
    <property type="match status" value="1"/>
</dbReference>
<dbReference type="InterPro" id="IPR058031">
    <property type="entry name" value="AAA_lid_NorR"/>
</dbReference>
<dbReference type="SUPFAM" id="SSF55785">
    <property type="entry name" value="PYP-like sensor domain (PAS domain)"/>
    <property type="match status" value="2"/>
</dbReference>
<dbReference type="eggNOG" id="COG3829">
    <property type="taxonomic scope" value="Bacteria"/>
</dbReference>
<dbReference type="Gene3D" id="1.10.10.60">
    <property type="entry name" value="Homeodomain-like"/>
    <property type="match status" value="1"/>
</dbReference>
<dbReference type="Pfam" id="PF00158">
    <property type="entry name" value="Sigma54_activat"/>
    <property type="match status" value="1"/>
</dbReference>
<dbReference type="InterPro" id="IPR025662">
    <property type="entry name" value="Sigma_54_int_dom_ATP-bd_1"/>
</dbReference>
<keyword evidence="6" id="KW-0129">CBS domain</keyword>
<keyword evidence="2" id="KW-0067">ATP-binding</keyword>
<dbReference type="Gene3D" id="1.10.8.60">
    <property type="match status" value="1"/>
</dbReference>
<dbReference type="Proteomes" id="UP000000442">
    <property type="component" value="Chromosome"/>
</dbReference>
<dbReference type="HOGENOM" id="CLU_000445_8_1_7"/>
<dbReference type="InterPro" id="IPR013767">
    <property type="entry name" value="PAS_fold"/>
</dbReference>
<dbReference type="CDD" id="cd00009">
    <property type="entry name" value="AAA"/>
    <property type="match status" value="1"/>
</dbReference>
<dbReference type="SMART" id="SM00116">
    <property type="entry name" value="CBS"/>
    <property type="match status" value="2"/>
</dbReference>
<evidence type="ECO:0000259" key="8">
    <source>
        <dbReference type="PROSITE" id="PS50045"/>
    </source>
</evidence>
<dbReference type="Gene3D" id="3.30.450.20">
    <property type="entry name" value="PAS domain"/>
    <property type="match status" value="2"/>
</dbReference>
<dbReference type="InterPro" id="IPR002197">
    <property type="entry name" value="HTH_Fis"/>
</dbReference>
<dbReference type="SMART" id="SM00382">
    <property type="entry name" value="AAA"/>
    <property type="match status" value="1"/>
</dbReference>
<dbReference type="InterPro" id="IPR025943">
    <property type="entry name" value="Sigma_54_int_dom_ATP-bd_2"/>
</dbReference>
<dbReference type="PROSITE" id="PS00676">
    <property type="entry name" value="SIGMA54_INTERACT_2"/>
    <property type="match status" value="1"/>
</dbReference>
<dbReference type="AlphaFoldDB" id="C0QF87"/>
<dbReference type="Pfam" id="PF02954">
    <property type="entry name" value="HTH_8"/>
    <property type="match status" value="1"/>
</dbReference>
<evidence type="ECO:0000256" key="6">
    <source>
        <dbReference type="PROSITE-ProRule" id="PRU00703"/>
    </source>
</evidence>
<dbReference type="EMBL" id="CP001087">
    <property type="protein sequence ID" value="ACN17588.1"/>
    <property type="molecule type" value="Genomic_DNA"/>
</dbReference>
<name>C0QF87_DESAH</name>
<dbReference type="SMART" id="SM00091">
    <property type="entry name" value="PAS"/>
    <property type="match status" value="2"/>
</dbReference>
<dbReference type="RefSeq" id="WP_015906302.1">
    <property type="nucleotide sequence ID" value="NC_012108.1"/>
</dbReference>
<dbReference type="FunFam" id="3.40.50.300:FF:000006">
    <property type="entry name" value="DNA-binding transcriptional regulator NtrC"/>
    <property type="match status" value="1"/>
</dbReference>
<dbReference type="eggNOG" id="COG3290">
    <property type="taxonomic scope" value="Bacteria"/>
</dbReference>
<evidence type="ECO:0000256" key="7">
    <source>
        <dbReference type="SAM" id="MobiDB-lite"/>
    </source>
</evidence>
<evidence type="ECO:0000256" key="1">
    <source>
        <dbReference type="ARBA" id="ARBA00022741"/>
    </source>
</evidence>
<organism evidence="11 12">
    <name type="scientific">Desulforapulum autotrophicum (strain ATCC 43914 / DSM 3382 / VKM B-1955 / HRM2)</name>
    <name type="common">Desulfobacterium autotrophicum</name>
    <dbReference type="NCBI Taxonomy" id="177437"/>
    <lineage>
        <taxon>Bacteria</taxon>
        <taxon>Pseudomonadati</taxon>
        <taxon>Thermodesulfobacteriota</taxon>
        <taxon>Desulfobacteria</taxon>
        <taxon>Desulfobacterales</taxon>
        <taxon>Desulfobacteraceae</taxon>
        <taxon>Desulforapulum</taxon>
    </lineage>
</organism>
<evidence type="ECO:0000256" key="4">
    <source>
        <dbReference type="ARBA" id="ARBA00023125"/>
    </source>
</evidence>
<reference evidence="11 12" key="1">
    <citation type="journal article" date="2009" name="Environ. Microbiol.">
        <title>Genome sequence of Desulfobacterium autotrophicum HRM2, a marine sulfate reducer oxidizing organic carbon completely to carbon dioxide.</title>
        <authorList>
            <person name="Strittmatter A.W."/>
            <person name="Liesegang H."/>
            <person name="Rabus R."/>
            <person name="Decker I."/>
            <person name="Amann J."/>
            <person name="Andres S."/>
            <person name="Henne A."/>
            <person name="Fricke W.F."/>
            <person name="Martinez-Arias R."/>
            <person name="Bartels D."/>
            <person name="Goesmann A."/>
            <person name="Krause L."/>
            <person name="Puehler A."/>
            <person name="Klenk H.P."/>
            <person name="Richter M."/>
            <person name="Schuler M."/>
            <person name="Gloeckner F.O."/>
            <person name="Meyerdierks A."/>
            <person name="Gottschalk G."/>
            <person name="Amann R."/>
        </authorList>
    </citation>
    <scope>NUCLEOTIDE SEQUENCE [LARGE SCALE GENOMIC DNA]</scope>
    <source>
        <strain evidence="12">ATCC 43914 / DSM 3382 / HRM2</strain>
    </source>
</reference>
<proteinExistence type="predicted"/>
<dbReference type="PANTHER" id="PTHR32071">
    <property type="entry name" value="TRANSCRIPTIONAL REGULATORY PROTEIN"/>
    <property type="match status" value="1"/>
</dbReference>
<feature type="domain" description="CBS" evidence="10">
    <location>
        <begin position="82"/>
        <end position="138"/>
    </location>
</feature>
<protein>
    <submittedName>
        <fullName evidence="11">Transcriptional regulator (PAS/PAC domain protein)</fullName>
    </submittedName>
</protein>
<dbReference type="PROSITE" id="PS50112">
    <property type="entry name" value="PAS"/>
    <property type="match status" value="2"/>
</dbReference>
<dbReference type="STRING" id="177437.HRM2_45320"/>
<gene>
    <name evidence="11" type="ordered locus">HRM2_45320</name>
</gene>
<dbReference type="InterPro" id="IPR000014">
    <property type="entry name" value="PAS"/>
</dbReference>
<dbReference type="SUPFAM" id="SSF54631">
    <property type="entry name" value="CBS-domain pair"/>
    <property type="match status" value="1"/>
</dbReference>
<accession>C0QF87</accession>
<dbReference type="PANTHER" id="PTHR32071:SF57">
    <property type="entry name" value="C4-DICARBOXYLATE TRANSPORT TRANSCRIPTIONAL REGULATORY PROTEIN DCTD"/>
    <property type="match status" value="1"/>
</dbReference>
<keyword evidence="12" id="KW-1185">Reference proteome</keyword>
<dbReference type="PROSITE" id="PS00675">
    <property type="entry name" value="SIGMA54_INTERACT_1"/>
    <property type="match status" value="1"/>
</dbReference>